<comment type="subcellular location">
    <subcellularLocation>
        <location evidence="1 12">Secreted</location>
    </subcellularLocation>
</comment>
<evidence type="ECO:0000313" key="16">
    <source>
        <dbReference type="Proteomes" id="UP000490939"/>
    </source>
</evidence>
<keyword evidence="7 12" id="KW-0378">Hydrolase</keyword>
<dbReference type="SMART" id="SM01110">
    <property type="entry name" value="Cutinase"/>
    <property type="match status" value="1"/>
</dbReference>
<evidence type="ECO:0000313" key="13">
    <source>
        <dbReference type="EMBL" id="KAE9963468.1"/>
    </source>
</evidence>
<dbReference type="EMBL" id="WNWQ01000836">
    <property type="protein sequence ID" value="KAE9963468.1"/>
    <property type="molecule type" value="Genomic_DNA"/>
</dbReference>
<dbReference type="PRINTS" id="PR00129">
    <property type="entry name" value="CUTINASE"/>
</dbReference>
<evidence type="ECO:0000256" key="2">
    <source>
        <dbReference type="ARBA" id="ARBA00007534"/>
    </source>
</evidence>
<feature type="active site" evidence="10">
    <location>
        <position position="181"/>
    </location>
</feature>
<dbReference type="Gene3D" id="3.40.50.1820">
    <property type="entry name" value="alpha/beta hydrolase"/>
    <property type="match status" value="1"/>
</dbReference>
<dbReference type="PROSITE" id="PS00155">
    <property type="entry name" value="CUTINASE_1"/>
    <property type="match status" value="1"/>
</dbReference>
<dbReference type="InterPro" id="IPR029058">
    <property type="entry name" value="AB_hydrolase_fold"/>
</dbReference>
<evidence type="ECO:0000256" key="4">
    <source>
        <dbReference type="ARBA" id="ARBA00022487"/>
    </source>
</evidence>
<dbReference type="PANTHER" id="PTHR48250:SF1">
    <property type="entry name" value="CUTINASE"/>
    <property type="match status" value="1"/>
</dbReference>
<dbReference type="AlphaFoldDB" id="A0A8H3U5W1"/>
<comment type="caution">
    <text evidence="13">The sequence shown here is derived from an EMBL/GenBank/DDBJ whole genome shotgun (WGS) entry which is preliminary data.</text>
</comment>
<dbReference type="EC" id="3.1.1.74" evidence="3 12"/>
<proteinExistence type="inferred from homology"/>
<dbReference type="Pfam" id="PF01083">
    <property type="entry name" value="Cutinase"/>
    <property type="match status" value="1"/>
</dbReference>
<keyword evidence="16" id="KW-1185">Reference proteome</keyword>
<comment type="catalytic activity">
    <reaction evidence="9 12">
        <text>cutin + H2O = cutin monomers.</text>
        <dbReference type="EC" id="3.1.1.74"/>
    </reaction>
</comment>
<organism evidence="13 15">
    <name type="scientific">Venturia inaequalis</name>
    <name type="common">Apple scab fungus</name>
    <dbReference type="NCBI Taxonomy" id="5025"/>
    <lineage>
        <taxon>Eukaryota</taxon>
        <taxon>Fungi</taxon>
        <taxon>Dikarya</taxon>
        <taxon>Ascomycota</taxon>
        <taxon>Pezizomycotina</taxon>
        <taxon>Dothideomycetes</taxon>
        <taxon>Pleosporomycetidae</taxon>
        <taxon>Venturiales</taxon>
        <taxon>Venturiaceae</taxon>
        <taxon>Venturia</taxon>
    </lineage>
</organism>
<feature type="active site" description="Nucleophile" evidence="10">
    <location>
        <position position="127"/>
    </location>
</feature>
<dbReference type="GO" id="GO:0005576">
    <property type="term" value="C:extracellular region"/>
    <property type="evidence" value="ECO:0007669"/>
    <property type="project" value="UniProtKB-SubCell"/>
</dbReference>
<feature type="chain" id="PRO_5044521551" description="Cutinase" evidence="12">
    <location>
        <begin position="18"/>
        <end position="216"/>
    </location>
</feature>
<name>A0A8H3U5W1_VENIN</name>
<dbReference type="GO" id="GO:0050525">
    <property type="term" value="F:cutinase activity"/>
    <property type="evidence" value="ECO:0007669"/>
    <property type="project" value="UniProtKB-UniRule"/>
</dbReference>
<keyword evidence="5 12" id="KW-0964">Secreted</keyword>
<dbReference type="GO" id="GO:0016052">
    <property type="term" value="P:carbohydrate catabolic process"/>
    <property type="evidence" value="ECO:0007669"/>
    <property type="project" value="TreeGrafter"/>
</dbReference>
<evidence type="ECO:0000256" key="11">
    <source>
        <dbReference type="PIRSR" id="PIRSR611150-2"/>
    </source>
</evidence>
<comment type="similarity">
    <text evidence="2 12">Belongs to the cutinase family.</text>
</comment>
<dbReference type="Proteomes" id="UP000490939">
    <property type="component" value="Unassembled WGS sequence"/>
</dbReference>
<protein>
    <recommendedName>
        <fullName evidence="3 12">Cutinase</fullName>
        <ecNumber evidence="3 12">3.1.1.74</ecNumber>
    </recommendedName>
</protein>
<evidence type="ECO:0000256" key="3">
    <source>
        <dbReference type="ARBA" id="ARBA00013095"/>
    </source>
</evidence>
<evidence type="ECO:0000256" key="10">
    <source>
        <dbReference type="PIRSR" id="PIRSR611150-1"/>
    </source>
</evidence>
<evidence type="ECO:0000256" key="8">
    <source>
        <dbReference type="ARBA" id="ARBA00023157"/>
    </source>
</evidence>
<comment type="function">
    <text evidence="12">Catalyzes the hydrolysis of complex carboxylic polyesters found in the cell wall of plants. Degrades cutin, a macromolecule that forms the structure of the plant cuticle.</text>
</comment>
<gene>
    <name evidence="13" type="ORF">BLS_009260</name>
    <name evidence="14" type="ORF">EG327_009085</name>
</gene>
<evidence type="ECO:0000256" key="6">
    <source>
        <dbReference type="ARBA" id="ARBA00022729"/>
    </source>
</evidence>
<feature type="disulfide bond" evidence="11">
    <location>
        <begin position="177"/>
        <end position="184"/>
    </location>
</feature>
<evidence type="ECO:0000256" key="7">
    <source>
        <dbReference type="ARBA" id="ARBA00022801"/>
    </source>
</evidence>
<evidence type="ECO:0000313" key="15">
    <source>
        <dbReference type="Proteomes" id="UP000433883"/>
    </source>
</evidence>
<dbReference type="InterPro" id="IPR000675">
    <property type="entry name" value="Cutinase/axe"/>
</dbReference>
<feature type="disulfide bond" evidence="11">
    <location>
        <begin position="37"/>
        <end position="116"/>
    </location>
</feature>
<dbReference type="SUPFAM" id="SSF53474">
    <property type="entry name" value="alpha/beta-Hydrolases"/>
    <property type="match status" value="1"/>
</dbReference>
<evidence type="ECO:0000313" key="14">
    <source>
        <dbReference type="EMBL" id="KAE9973467.1"/>
    </source>
</evidence>
<dbReference type="Proteomes" id="UP000433883">
    <property type="component" value="Unassembled WGS sequence"/>
</dbReference>
<feature type="active site" description="Proton donor/acceptor" evidence="10">
    <location>
        <position position="194"/>
    </location>
</feature>
<dbReference type="PANTHER" id="PTHR48250">
    <property type="entry name" value="CUTINASE 2-RELATED"/>
    <property type="match status" value="1"/>
</dbReference>
<keyword evidence="6 12" id="KW-0732">Signal</keyword>
<dbReference type="EMBL" id="WNWR01000591">
    <property type="protein sequence ID" value="KAE9973467.1"/>
    <property type="molecule type" value="Genomic_DNA"/>
</dbReference>
<evidence type="ECO:0000256" key="1">
    <source>
        <dbReference type="ARBA" id="ARBA00004613"/>
    </source>
</evidence>
<keyword evidence="4 12" id="KW-0719">Serine esterase</keyword>
<feature type="signal peptide" evidence="12">
    <location>
        <begin position="1"/>
        <end position="17"/>
    </location>
</feature>
<keyword evidence="8 11" id="KW-1015">Disulfide bond</keyword>
<evidence type="ECO:0000256" key="12">
    <source>
        <dbReference type="RuleBase" id="RU361263"/>
    </source>
</evidence>
<dbReference type="InterPro" id="IPR043580">
    <property type="entry name" value="CUTINASE_1"/>
</dbReference>
<reference evidence="13 15" key="1">
    <citation type="submission" date="2019-11" db="EMBL/GenBank/DDBJ databases">
        <title>Venturia inaequalis Genome Resource.</title>
        <authorList>
            <person name="Lichtner F.J."/>
        </authorList>
    </citation>
    <scope>NUCLEOTIDE SEQUENCE [LARGE SCALE GENOMIC DNA]</scope>
    <source>
        <strain evidence="13">Bline_iso_100314</strain>
        <strain evidence="14 16">DMI_063113</strain>
    </source>
</reference>
<sequence length="216" mass="21946">MTKCSAIFFSLLTLSSARVLIIKRAATTATDVTDGVCKPVTLIFARGTTEPGNMGLTVGPPLAASMQKAFGADKVAIQGVDYAADIAGAGTGALAPQDADGAKAMVALVMKVASSCPSSKVVLSGYSQGAEQVRGALMDMPVGGAGIKMVSSVVTFGDPLRKDNFANIEQAKTKVNCAAGDQVCNELFLISAAHLSYGVNGDVDSSVAFVKSAMGM</sequence>
<evidence type="ECO:0000256" key="9">
    <source>
        <dbReference type="ARBA" id="ARBA00034045"/>
    </source>
</evidence>
<accession>A0A8H3U5W1</accession>
<evidence type="ECO:0000256" key="5">
    <source>
        <dbReference type="ARBA" id="ARBA00022525"/>
    </source>
</evidence>
<dbReference type="InterPro" id="IPR011150">
    <property type="entry name" value="Cutinase_monf"/>
</dbReference>